<dbReference type="Proteomes" id="UP000178017">
    <property type="component" value="Unassembled WGS sequence"/>
</dbReference>
<feature type="domain" description="DNA topoisomerase IB N-terminal" evidence="8">
    <location>
        <begin position="37"/>
        <end position="85"/>
    </location>
</feature>
<dbReference type="Pfam" id="PF21338">
    <property type="entry name" value="Top1B_N_bact"/>
    <property type="match status" value="1"/>
</dbReference>
<evidence type="ECO:0000256" key="3">
    <source>
        <dbReference type="ARBA" id="ARBA00012891"/>
    </source>
</evidence>
<protein>
    <recommendedName>
        <fullName evidence="3">DNA topoisomerase</fullName>
        <ecNumber evidence="3">5.6.2.1</ecNumber>
    </recommendedName>
</protein>
<comment type="catalytic activity">
    <reaction evidence="1">
        <text>ATP-independent breakage of single-stranded DNA, followed by passage and rejoining.</text>
        <dbReference type="EC" id="5.6.2.1"/>
    </reaction>
</comment>
<keyword evidence="4" id="KW-0799">Topoisomerase</keyword>
<dbReference type="InterPro" id="IPR011010">
    <property type="entry name" value="DNA_brk_join_enz"/>
</dbReference>
<dbReference type="EC" id="5.6.2.1" evidence="3"/>
<dbReference type="InterPro" id="IPR049331">
    <property type="entry name" value="Top1B_N_bact"/>
</dbReference>
<dbReference type="SUPFAM" id="SSF56349">
    <property type="entry name" value="DNA breaking-rejoining enzymes"/>
    <property type="match status" value="1"/>
</dbReference>
<feature type="domain" description="DNA topoisomerase I catalytic core eukaryotic-type" evidence="7">
    <location>
        <begin position="103"/>
        <end position="317"/>
    </location>
</feature>
<dbReference type="InterPro" id="IPR001631">
    <property type="entry name" value="TopoI"/>
</dbReference>
<dbReference type="GO" id="GO:0003677">
    <property type="term" value="F:DNA binding"/>
    <property type="evidence" value="ECO:0007669"/>
    <property type="project" value="UniProtKB-KW"/>
</dbReference>
<dbReference type="InterPro" id="IPR035447">
    <property type="entry name" value="DNA_topo_I_N_sf"/>
</dbReference>
<comment type="caution">
    <text evidence="9">The sequence shown here is derived from an EMBL/GenBank/DDBJ whole genome shotgun (WGS) entry which is preliminary data.</text>
</comment>
<name>A0A1F5MJI5_9BACT</name>
<evidence type="ECO:0000259" key="8">
    <source>
        <dbReference type="Pfam" id="PF21338"/>
    </source>
</evidence>
<evidence type="ECO:0000256" key="4">
    <source>
        <dbReference type="ARBA" id="ARBA00023029"/>
    </source>
</evidence>
<dbReference type="GO" id="GO:0006265">
    <property type="term" value="P:DNA topological change"/>
    <property type="evidence" value="ECO:0007669"/>
    <property type="project" value="InterPro"/>
</dbReference>
<evidence type="ECO:0000256" key="2">
    <source>
        <dbReference type="ARBA" id="ARBA00006645"/>
    </source>
</evidence>
<comment type="similarity">
    <text evidence="2">Belongs to the type IB topoisomerase family.</text>
</comment>
<dbReference type="Pfam" id="PF01028">
    <property type="entry name" value="Topoisom_I"/>
    <property type="match status" value="1"/>
</dbReference>
<organism evidence="9 10">
    <name type="scientific">Candidatus Daviesbacteria bacterium RIFCSPLOWO2_01_FULL_40_24</name>
    <dbReference type="NCBI Taxonomy" id="1797787"/>
    <lineage>
        <taxon>Bacteria</taxon>
        <taxon>Candidatus Daviesiibacteriota</taxon>
    </lineage>
</organism>
<keyword evidence="6" id="KW-0413">Isomerase</keyword>
<evidence type="ECO:0000313" key="9">
    <source>
        <dbReference type="EMBL" id="OGE65522.1"/>
    </source>
</evidence>
<dbReference type="AlphaFoldDB" id="A0A1F5MJI5"/>
<dbReference type="PRINTS" id="PR00416">
    <property type="entry name" value="EUTPISMRASEI"/>
</dbReference>
<reference evidence="9 10" key="1">
    <citation type="journal article" date="2016" name="Nat. Commun.">
        <title>Thousands of microbial genomes shed light on interconnected biogeochemical processes in an aquifer system.</title>
        <authorList>
            <person name="Anantharaman K."/>
            <person name="Brown C.T."/>
            <person name="Hug L.A."/>
            <person name="Sharon I."/>
            <person name="Castelle C.J."/>
            <person name="Probst A.J."/>
            <person name="Thomas B.C."/>
            <person name="Singh A."/>
            <person name="Wilkins M.J."/>
            <person name="Karaoz U."/>
            <person name="Brodie E.L."/>
            <person name="Williams K.H."/>
            <person name="Hubbard S.S."/>
            <person name="Banfield J.F."/>
        </authorList>
    </citation>
    <scope>NUCLEOTIDE SEQUENCE [LARGE SCALE GENOMIC DNA]</scope>
</reference>
<keyword evidence="5" id="KW-0238">DNA-binding</keyword>
<dbReference type="PROSITE" id="PS52038">
    <property type="entry name" value="TOPO_IB_2"/>
    <property type="match status" value="1"/>
</dbReference>
<dbReference type="EMBL" id="MFDO01000016">
    <property type="protein sequence ID" value="OGE65522.1"/>
    <property type="molecule type" value="Genomic_DNA"/>
</dbReference>
<evidence type="ECO:0000256" key="6">
    <source>
        <dbReference type="ARBA" id="ARBA00023235"/>
    </source>
</evidence>
<dbReference type="InterPro" id="IPR014711">
    <property type="entry name" value="TopoI_cat_a-hlx-sub_euk"/>
</dbReference>
<accession>A0A1F5MJI5</accession>
<proteinExistence type="inferred from homology"/>
<evidence type="ECO:0000256" key="1">
    <source>
        <dbReference type="ARBA" id="ARBA00000213"/>
    </source>
</evidence>
<evidence type="ECO:0000256" key="5">
    <source>
        <dbReference type="ARBA" id="ARBA00023125"/>
    </source>
</evidence>
<sequence>MVSLSTDPAIKSQLAEEGLKYFSDQNAGYFRHKVENKFIYYDLRGSKISTPKILKRIGGLAIPPAWRNVWVSPLENSHLQATGVDDRDRKQYIYHKSWTKICQQNKFSKMVDFGLSLPNLRSKIKYDLSVPKLDKRKILATVVWLLENTFIRVGNDEYSKENHSFGLTTLRNKHANVDGSKIIFRFIGKSGVAHLIKVGHPTIAKTIRRCIELPGYELFQYIEEDGSKHTVTSEDVNHFLKDVTKEDFTAKDFRTWGASDICAVHFYEIGLPEDKRGLLKNIHAAVKKVSTHLNNTAKICRNYYIHPTVIETYQTNILVPHFSKFKASKYTKSGLSWHEYALIRLLERHAV</sequence>
<evidence type="ECO:0000313" key="10">
    <source>
        <dbReference type="Proteomes" id="UP000178017"/>
    </source>
</evidence>
<dbReference type="Gene3D" id="3.90.15.10">
    <property type="entry name" value="Topoisomerase I, Chain A, domain 3"/>
    <property type="match status" value="1"/>
</dbReference>
<dbReference type="GO" id="GO:0003917">
    <property type="term" value="F:DNA topoisomerase type I (single strand cut, ATP-independent) activity"/>
    <property type="evidence" value="ECO:0007669"/>
    <property type="project" value="UniProtKB-EC"/>
</dbReference>
<gene>
    <name evidence="9" type="ORF">A3B49_01765</name>
</gene>
<dbReference type="Gene3D" id="3.30.66.10">
    <property type="entry name" value="DNA topoisomerase I domain"/>
    <property type="match status" value="1"/>
</dbReference>
<dbReference type="Gene3D" id="1.10.132.120">
    <property type="match status" value="1"/>
</dbReference>
<dbReference type="InterPro" id="IPR013500">
    <property type="entry name" value="TopoI_cat_euk"/>
</dbReference>
<dbReference type="SUPFAM" id="SSF55869">
    <property type="entry name" value="DNA topoisomerase I domain"/>
    <property type="match status" value="1"/>
</dbReference>
<evidence type="ECO:0000259" key="7">
    <source>
        <dbReference type="Pfam" id="PF01028"/>
    </source>
</evidence>